<feature type="signal peptide" evidence="2">
    <location>
        <begin position="1"/>
        <end position="16"/>
    </location>
</feature>
<proteinExistence type="evidence at transcript level"/>
<dbReference type="AlphaFoldDB" id="A0AA50AGD1"/>
<feature type="compositionally biased region" description="Basic and acidic residues" evidence="1">
    <location>
        <begin position="146"/>
        <end position="155"/>
    </location>
</feature>
<keyword evidence="2" id="KW-0732">Signal</keyword>
<evidence type="ECO:0000256" key="2">
    <source>
        <dbReference type="SAM" id="SignalP"/>
    </source>
</evidence>
<name>A0AA50AGD1_CONMI</name>
<feature type="region of interest" description="Disordered" evidence="1">
    <location>
        <begin position="119"/>
        <end position="155"/>
    </location>
</feature>
<dbReference type="EMBL" id="OQ980522">
    <property type="protein sequence ID" value="WLP00772.1"/>
    <property type="molecule type" value="mRNA"/>
</dbReference>
<sequence length="155" mass="17216">MLRLVIAAVLVCACLAFPQRREGAPADNLKSFDPGMMQGMGGAMPNMQPMQPMSPGMAAGQMLPFNPNMALGFRSLENLENRKHHSKFNEDNKSPFDAPDADLEKFNFANFLKENADELPFANMESSDSADLGNFEPSSDQGEEEGQFRFYDKEQ</sequence>
<organism evidence="3">
    <name type="scientific">Conus miles</name>
    <name type="common">Soldier cone</name>
    <name type="synonym">Mile cone</name>
    <dbReference type="NCBI Taxonomy" id="69564"/>
    <lineage>
        <taxon>Eukaryota</taxon>
        <taxon>Metazoa</taxon>
        <taxon>Spiralia</taxon>
        <taxon>Lophotrochozoa</taxon>
        <taxon>Mollusca</taxon>
        <taxon>Gastropoda</taxon>
        <taxon>Caenogastropoda</taxon>
        <taxon>Neogastropoda</taxon>
        <taxon>Conoidea</taxon>
        <taxon>Conidae</taxon>
        <taxon>Conus</taxon>
        <taxon>Rhizoconus</taxon>
    </lineage>
</organism>
<protein>
    <submittedName>
        <fullName evidence="3">Conotoxin B2 superfamily protein</fullName>
    </submittedName>
</protein>
<evidence type="ECO:0000256" key="1">
    <source>
        <dbReference type="SAM" id="MobiDB-lite"/>
    </source>
</evidence>
<accession>A0AA50AGD1</accession>
<evidence type="ECO:0000313" key="3">
    <source>
        <dbReference type="EMBL" id="WLP00772.1"/>
    </source>
</evidence>
<feature type="chain" id="PRO_5041388104" evidence="2">
    <location>
        <begin position="17"/>
        <end position="155"/>
    </location>
</feature>
<reference evidence="3" key="1">
    <citation type="submission" date="2023-05" db="EMBL/GenBank/DDBJ databases">
        <title>Conotoxin precursor B2 superfamily.</title>
        <authorList>
            <person name="Vijayasarathy M."/>
            <person name="Balaram P."/>
        </authorList>
    </citation>
    <scope>NUCLEOTIDE SEQUENCE</scope>
</reference>